<comment type="caution">
    <text evidence="5">The sequence shown here is derived from an EMBL/GenBank/DDBJ whole genome shotgun (WGS) entry which is preliminary data.</text>
</comment>
<dbReference type="RefSeq" id="WP_196988192.1">
    <property type="nucleotide sequence ID" value="NZ_JADWYS010000001.1"/>
</dbReference>
<keyword evidence="6" id="KW-1185">Reference proteome</keyword>
<dbReference type="InterPro" id="IPR050300">
    <property type="entry name" value="GDXG_lipolytic_enzyme"/>
</dbReference>
<dbReference type="InterPro" id="IPR033140">
    <property type="entry name" value="Lipase_GDXG_put_SER_AS"/>
</dbReference>
<evidence type="ECO:0000259" key="4">
    <source>
        <dbReference type="Pfam" id="PF07859"/>
    </source>
</evidence>
<dbReference type="GO" id="GO:0016787">
    <property type="term" value="F:hydrolase activity"/>
    <property type="evidence" value="ECO:0007669"/>
    <property type="project" value="UniProtKB-KW"/>
</dbReference>
<dbReference type="InterPro" id="IPR029058">
    <property type="entry name" value="AB_hydrolase_fold"/>
</dbReference>
<protein>
    <submittedName>
        <fullName evidence="5">Alpha/beta hydrolase fold domain-containing protein</fullName>
    </submittedName>
</protein>
<organism evidence="5 6">
    <name type="scientific">Caenimonas aquaedulcis</name>
    <dbReference type="NCBI Taxonomy" id="2793270"/>
    <lineage>
        <taxon>Bacteria</taxon>
        <taxon>Pseudomonadati</taxon>
        <taxon>Pseudomonadota</taxon>
        <taxon>Betaproteobacteria</taxon>
        <taxon>Burkholderiales</taxon>
        <taxon>Comamonadaceae</taxon>
        <taxon>Caenimonas</taxon>
    </lineage>
</organism>
<dbReference type="PANTHER" id="PTHR48081:SF8">
    <property type="entry name" value="ALPHA_BETA HYDROLASE FOLD-3 DOMAIN-CONTAINING PROTEIN-RELATED"/>
    <property type="match status" value="1"/>
</dbReference>
<evidence type="ECO:0000256" key="3">
    <source>
        <dbReference type="PROSITE-ProRule" id="PRU10038"/>
    </source>
</evidence>
<comment type="similarity">
    <text evidence="1">Belongs to the 'GDXG' lipolytic enzyme family.</text>
</comment>
<dbReference type="PANTHER" id="PTHR48081">
    <property type="entry name" value="AB HYDROLASE SUPERFAMILY PROTEIN C4A8.06C"/>
    <property type="match status" value="1"/>
</dbReference>
<dbReference type="AlphaFoldDB" id="A0A931MJ64"/>
<evidence type="ECO:0000256" key="1">
    <source>
        <dbReference type="ARBA" id="ARBA00010515"/>
    </source>
</evidence>
<keyword evidence="2 5" id="KW-0378">Hydrolase</keyword>
<sequence>MPFHPAIRSMIDAARAAGRPDYADCTPQQAREMSASRRAAYGMGPGVAAVEDVGIPTRAGTIAGRLFRPFGDAAGLVVYLHGGGWVLGTLDDYEIVARALAAGSGCAVLLVDYRLAPEHPFPAGLHDAQDALHWAWRHRAELGFESLPLVVAGDSAGGNLAAACALALKDDITIALQLLFYPVTDSDLDNACYRRYGEDYLLSRRSMGWFFDHYAAGHPRDDPRISPLREPDLRGVPPAWIATAEFDVLRDEAEAYAARLREAAVDVEARRYAGLAHGFARMINLVDDAAAAVKEAGAAIELACRDRRMLSPGIDQTKEAP</sequence>
<dbReference type="Pfam" id="PF07859">
    <property type="entry name" value="Abhydrolase_3"/>
    <property type="match status" value="1"/>
</dbReference>
<evidence type="ECO:0000313" key="6">
    <source>
        <dbReference type="Proteomes" id="UP000651050"/>
    </source>
</evidence>
<name>A0A931MJ64_9BURK</name>
<dbReference type="Gene3D" id="3.40.50.1820">
    <property type="entry name" value="alpha/beta hydrolase"/>
    <property type="match status" value="1"/>
</dbReference>
<dbReference type="Proteomes" id="UP000651050">
    <property type="component" value="Unassembled WGS sequence"/>
</dbReference>
<dbReference type="PROSITE" id="PS01174">
    <property type="entry name" value="LIPASE_GDXG_SER"/>
    <property type="match status" value="1"/>
</dbReference>
<evidence type="ECO:0000256" key="2">
    <source>
        <dbReference type="ARBA" id="ARBA00022801"/>
    </source>
</evidence>
<gene>
    <name evidence="5" type="ORF">I5803_20655</name>
</gene>
<dbReference type="SUPFAM" id="SSF53474">
    <property type="entry name" value="alpha/beta-Hydrolases"/>
    <property type="match status" value="1"/>
</dbReference>
<dbReference type="InterPro" id="IPR013094">
    <property type="entry name" value="AB_hydrolase_3"/>
</dbReference>
<evidence type="ECO:0000313" key="5">
    <source>
        <dbReference type="EMBL" id="MBG9390453.1"/>
    </source>
</evidence>
<feature type="active site" evidence="3">
    <location>
        <position position="155"/>
    </location>
</feature>
<feature type="domain" description="Alpha/beta hydrolase fold-3" evidence="4">
    <location>
        <begin position="77"/>
        <end position="280"/>
    </location>
</feature>
<dbReference type="EMBL" id="JADWYS010000001">
    <property type="protein sequence ID" value="MBG9390453.1"/>
    <property type="molecule type" value="Genomic_DNA"/>
</dbReference>
<proteinExistence type="inferred from homology"/>
<reference evidence="5" key="1">
    <citation type="submission" date="2020-11" db="EMBL/GenBank/DDBJ databases">
        <title>Bacterial whole genome sequence for Caenimonas sp. DR4.4.</title>
        <authorList>
            <person name="Le V."/>
            <person name="Ko S.-R."/>
            <person name="Ahn C.-Y."/>
            <person name="Oh H.-M."/>
        </authorList>
    </citation>
    <scope>NUCLEOTIDE SEQUENCE</scope>
    <source>
        <strain evidence="5">DR4.4</strain>
    </source>
</reference>
<accession>A0A931MJ64</accession>